<proteinExistence type="inferred from homology"/>
<accession>A0A430Q7C6</accession>
<evidence type="ECO:0000256" key="9">
    <source>
        <dbReference type="ARBA" id="ARBA00048367"/>
    </source>
</evidence>
<evidence type="ECO:0000256" key="6">
    <source>
        <dbReference type="ARBA" id="ARBA00022777"/>
    </source>
</evidence>
<dbReference type="FunFam" id="1.10.510.10:FF:000624">
    <property type="entry name" value="Mitogen-activated protein kinase"/>
    <property type="match status" value="1"/>
</dbReference>
<gene>
    <name evidence="13" type="ORF">DC041_0011650</name>
</gene>
<evidence type="ECO:0000256" key="11">
    <source>
        <dbReference type="SAM" id="MobiDB-lite"/>
    </source>
</evidence>
<dbReference type="PROSITE" id="PS00108">
    <property type="entry name" value="PROTEIN_KINASE_ST"/>
    <property type="match status" value="1"/>
</dbReference>
<dbReference type="InterPro" id="IPR011009">
    <property type="entry name" value="Kinase-like_dom_sf"/>
</dbReference>
<dbReference type="EMBL" id="QMKO01002419">
    <property type="protein sequence ID" value="RTG83573.1"/>
    <property type="molecule type" value="Genomic_DNA"/>
</dbReference>
<comment type="caution">
    <text evidence="13">The sequence shown here is derived from an EMBL/GenBank/DDBJ whole genome shotgun (WGS) entry which is preliminary data.</text>
</comment>
<reference evidence="13 14" key="1">
    <citation type="journal article" date="2019" name="PLoS Pathog.">
        <title>Genome sequence of the bovine parasite Schistosoma bovis Tanzania.</title>
        <authorList>
            <person name="Oey H."/>
            <person name="Zakrzewski M."/>
            <person name="Gobert G."/>
            <person name="Gravermann K."/>
            <person name="Stoye J."/>
            <person name="Jones M."/>
            <person name="Mcmanus D."/>
            <person name="Krause L."/>
        </authorList>
    </citation>
    <scope>NUCLEOTIDE SEQUENCE [LARGE SCALE GENOMIC DNA]</scope>
    <source>
        <strain evidence="13 14">TAN1997</strain>
    </source>
</reference>
<dbReference type="InterPro" id="IPR017441">
    <property type="entry name" value="Protein_kinase_ATP_BS"/>
</dbReference>
<dbReference type="GO" id="GO:0005524">
    <property type="term" value="F:ATP binding"/>
    <property type="evidence" value="ECO:0007669"/>
    <property type="project" value="UniProtKB-UniRule"/>
</dbReference>
<dbReference type="GO" id="GO:0004693">
    <property type="term" value="F:cyclin-dependent protein serine/threonine kinase activity"/>
    <property type="evidence" value="ECO:0007669"/>
    <property type="project" value="UniProtKB-EC"/>
</dbReference>
<evidence type="ECO:0000256" key="10">
    <source>
        <dbReference type="PROSITE-ProRule" id="PRU10141"/>
    </source>
</evidence>
<evidence type="ECO:0000256" key="3">
    <source>
        <dbReference type="ARBA" id="ARBA00022527"/>
    </source>
</evidence>
<evidence type="ECO:0000256" key="4">
    <source>
        <dbReference type="ARBA" id="ARBA00022679"/>
    </source>
</evidence>
<keyword evidence="5 10" id="KW-0547">Nucleotide-binding</keyword>
<evidence type="ECO:0000313" key="14">
    <source>
        <dbReference type="Proteomes" id="UP000290809"/>
    </source>
</evidence>
<dbReference type="SMART" id="SM00220">
    <property type="entry name" value="S_TKc"/>
    <property type="match status" value="1"/>
</dbReference>
<dbReference type="PANTHER" id="PTHR24056:SF400">
    <property type="entry name" value="KINASE, PUTATIVE-RELATED"/>
    <property type="match status" value="1"/>
</dbReference>
<dbReference type="Pfam" id="PF00069">
    <property type="entry name" value="Pkinase"/>
    <property type="match status" value="1"/>
</dbReference>
<dbReference type="PROSITE" id="PS00107">
    <property type="entry name" value="PROTEIN_KINASE_ATP"/>
    <property type="match status" value="1"/>
</dbReference>
<comment type="catalytic activity">
    <reaction evidence="8">
        <text>L-threonyl-[protein] + ATP = O-phospho-L-threonyl-[protein] + ADP + H(+)</text>
        <dbReference type="Rhea" id="RHEA:46608"/>
        <dbReference type="Rhea" id="RHEA-COMP:11060"/>
        <dbReference type="Rhea" id="RHEA-COMP:11605"/>
        <dbReference type="ChEBI" id="CHEBI:15378"/>
        <dbReference type="ChEBI" id="CHEBI:30013"/>
        <dbReference type="ChEBI" id="CHEBI:30616"/>
        <dbReference type="ChEBI" id="CHEBI:61977"/>
        <dbReference type="ChEBI" id="CHEBI:456216"/>
        <dbReference type="EC" id="2.7.11.22"/>
    </reaction>
</comment>
<dbReference type="FunFam" id="3.30.200.20:FF:000049">
    <property type="entry name" value="cyclin-dependent kinase-like 1 isoform X1"/>
    <property type="match status" value="1"/>
</dbReference>
<dbReference type="PROSITE" id="PS50011">
    <property type="entry name" value="PROTEIN_KINASE_DOM"/>
    <property type="match status" value="1"/>
</dbReference>
<dbReference type="EC" id="2.7.11.22" evidence="2"/>
<dbReference type="InterPro" id="IPR050108">
    <property type="entry name" value="CDK"/>
</dbReference>
<keyword evidence="14" id="KW-1185">Reference proteome</keyword>
<comment type="similarity">
    <text evidence="1">Belongs to the protein kinase superfamily. CMGC Ser/Thr protein kinase family. CDC2/CDKX subfamily.</text>
</comment>
<dbReference type="PANTHER" id="PTHR24056">
    <property type="entry name" value="CELL DIVISION PROTEIN KINASE"/>
    <property type="match status" value="1"/>
</dbReference>
<name>A0A430Q7C6_SCHBO</name>
<evidence type="ECO:0000256" key="8">
    <source>
        <dbReference type="ARBA" id="ARBA00047811"/>
    </source>
</evidence>
<dbReference type="Proteomes" id="UP000290809">
    <property type="component" value="Unassembled WGS sequence"/>
</dbReference>
<feature type="region of interest" description="Disordered" evidence="11">
    <location>
        <begin position="755"/>
        <end position="785"/>
    </location>
</feature>
<evidence type="ECO:0000313" key="13">
    <source>
        <dbReference type="EMBL" id="RTG83573.1"/>
    </source>
</evidence>
<sequence length="950" mass="106818">MEKYENLGLVGEGSYGMVIKCKNKESGRIVAIKKFIDSEDDKHVKKIALREIRMLKQLRHDNLVNLLEVFRRKKRLYLVFEFVDNTILDDLEKHPNGIDEMRTKRTLFQVIRGVEFCHLHNIVHRDIKPENILISRSGVVKLCDFGFARTLAAPGEVYTDYVATRWYRAPELLVGDTKYGRPIDIWAIGCLASEMLTGDPLFPGDSDIDQLHRIVRCLGNLSEKYQNIFHRNPLFVGMRVPFAKEIDPLDKRLAKVSKITLGFIKSCLRIDANDRPTSSALLRSEYFTSENFASIFLEELKTLIKSETNSNVPSSSTNITSSKNTVNNLNNNNNQTQVKNDQQCKISNNNSDFVQSKVSNTTATTTTPIITYITTTTTTTTTTTGNTCTDTSTISTTAVKHFLSDVMNVKNPNKDKTITPDHVDLSVTLQAGLHNNEITEQNKSSNISTDFSSNTKSTQMEGNKLKSTMADEQVNLTYVASKARIAVKSQLYNEYLVHDENIDPHHLLDTMNVSKKQHYGSDNILNRNDDSDSKESLTVTEKMNDRLNEMPSIPQKSFGLLTTVKCKSPKPTNPISKSILEDLREPLNDTDLSSASISISPLQVTNLTINDQSLINTTNQSPFNSGFVAKVTEVPNEQIDCTSTVIESSVNKYLDTKGGDSQPKEMTSNKRLPYLTLGQTSSYHFFPQQYRGVYQNPLKSDQTNTYNPGTVSSAMGLSSLSPLLTNSQTVSKHENNPAFQSTNVLTSPSIPLQTWTTQISSSNTSNSSKDSKSRRYYQPPNHHRKSTFSLQFPMNISHSVCQPISTSLSNHYQNHNHHLSILQPIGIMPSPNIFDTNHDYLHPEQTESRSYIGHVNFSTRSPLQSLSQQNIFKKSFTSNSTTGTSKQDNTYSLTGNQHSFSPQVLPAFTCSSYSTNQYGSNTKPNHNNQFPINRLRNSDSKSIWFILHFF</sequence>
<dbReference type="SUPFAM" id="SSF56112">
    <property type="entry name" value="Protein kinase-like (PK-like)"/>
    <property type="match status" value="1"/>
</dbReference>
<evidence type="ECO:0000256" key="5">
    <source>
        <dbReference type="ARBA" id="ARBA00022741"/>
    </source>
</evidence>
<feature type="region of interest" description="Disordered" evidence="11">
    <location>
        <begin position="307"/>
        <end position="327"/>
    </location>
</feature>
<comment type="catalytic activity">
    <reaction evidence="9">
        <text>L-seryl-[protein] + ATP = O-phospho-L-seryl-[protein] + ADP + H(+)</text>
        <dbReference type="Rhea" id="RHEA:17989"/>
        <dbReference type="Rhea" id="RHEA-COMP:9863"/>
        <dbReference type="Rhea" id="RHEA-COMP:11604"/>
        <dbReference type="ChEBI" id="CHEBI:15378"/>
        <dbReference type="ChEBI" id="CHEBI:29999"/>
        <dbReference type="ChEBI" id="CHEBI:30616"/>
        <dbReference type="ChEBI" id="CHEBI:83421"/>
        <dbReference type="ChEBI" id="CHEBI:456216"/>
        <dbReference type="EC" id="2.7.11.22"/>
    </reaction>
</comment>
<protein>
    <recommendedName>
        <fullName evidence="2">cyclin-dependent kinase</fullName>
        <ecNumber evidence="2">2.7.11.22</ecNumber>
    </recommendedName>
</protein>
<feature type="binding site" evidence="10">
    <location>
        <position position="34"/>
    </location>
    <ligand>
        <name>ATP</name>
        <dbReference type="ChEBI" id="CHEBI:30616"/>
    </ligand>
</feature>
<dbReference type="Gene3D" id="1.10.510.10">
    <property type="entry name" value="Transferase(Phosphotransferase) domain 1"/>
    <property type="match status" value="1"/>
</dbReference>
<dbReference type="AlphaFoldDB" id="A0A430Q7C6"/>
<evidence type="ECO:0000259" key="12">
    <source>
        <dbReference type="PROSITE" id="PS50011"/>
    </source>
</evidence>
<feature type="domain" description="Protein kinase" evidence="12">
    <location>
        <begin position="4"/>
        <end position="287"/>
    </location>
</feature>
<dbReference type="GO" id="GO:0005634">
    <property type="term" value="C:nucleus"/>
    <property type="evidence" value="ECO:0007669"/>
    <property type="project" value="TreeGrafter"/>
</dbReference>
<keyword evidence="7 10" id="KW-0067">ATP-binding</keyword>
<dbReference type="InterPro" id="IPR008271">
    <property type="entry name" value="Ser/Thr_kinase_AS"/>
</dbReference>
<dbReference type="InterPro" id="IPR000719">
    <property type="entry name" value="Prot_kinase_dom"/>
</dbReference>
<evidence type="ECO:0000256" key="1">
    <source>
        <dbReference type="ARBA" id="ARBA00006485"/>
    </source>
</evidence>
<organism evidence="13 14">
    <name type="scientific">Schistosoma bovis</name>
    <name type="common">Blood fluke</name>
    <dbReference type="NCBI Taxonomy" id="6184"/>
    <lineage>
        <taxon>Eukaryota</taxon>
        <taxon>Metazoa</taxon>
        <taxon>Spiralia</taxon>
        <taxon>Lophotrochozoa</taxon>
        <taxon>Platyhelminthes</taxon>
        <taxon>Trematoda</taxon>
        <taxon>Digenea</taxon>
        <taxon>Strigeidida</taxon>
        <taxon>Schistosomatoidea</taxon>
        <taxon>Schistosomatidae</taxon>
        <taxon>Schistosoma</taxon>
    </lineage>
</organism>
<evidence type="ECO:0000256" key="2">
    <source>
        <dbReference type="ARBA" id="ARBA00012425"/>
    </source>
</evidence>
<dbReference type="CDD" id="cd07846">
    <property type="entry name" value="STKc_CDKL2_3"/>
    <property type="match status" value="1"/>
</dbReference>
<feature type="compositionally biased region" description="Low complexity" evidence="11">
    <location>
        <begin position="308"/>
        <end position="327"/>
    </location>
</feature>
<keyword evidence="3" id="KW-0723">Serine/threonine-protein kinase</keyword>
<keyword evidence="4" id="KW-0808">Transferase</keyword>
<keyword evidence="6 13" id="KW-0418">Kinase</keyword>
<evidence type="ECO:0000256" key="7">
    <source>
        <dbReference type="ARBA" id="ARBA00022840"/>
    </source>
</evidence>
<dbReference type="Gene3D" id="3.30.200.20">
    <property type="entry name" value="Phosphorylase Kinase, domain 1"/>
    <property type="match status" value="1"/>
</dbReference>